<name>A0A5J9WND8_9POAL</name>
<accession>A0A5J9WND8</accession>
<protein>
    <submittedName>
        <fullName evidence="1">Uncharacterized protein</fullName>
    </submittedName>
</protein>
<dbReference type="EMBL" id="RWGY01000002">
    <property type="protein sequence ID" value="TVU49623.1"/>
    <property type="molecule type" value="Genomic_DNA"/>
</dbReference>
<reference evidence="1 2" key="1">
    <citation type="journal article" date="2019" name="Sci. Rep.">
        <title>A high-quality genome of Eragrostis curvula grass provides insights into Poaceae evolution and supports new strategies to enhance forage quality.</title>
        <authorList>
            <person name="Carballo J."/>
            <person name="Santos B.A.C.M."/>
            <person name="Zappacosta D."/>
            <person name="Garbus I."/>
            <person name="Selva J.P."/>
            <person name="Gallo C.A."/>
            <person name="Diaz A."/>
            <person name="Albertini E."/>
            <person name="Caccamo M."/>
            <person name="Echenique V."/>
        </authorList>
    </citation>
    <scope>NUCLEOTIDE SEQUENCE [LARGE SCALE GENOMIC DNA]</scope>
    <source>
        <strain evidence="2">cv. Victoria</strain>
        <tissue evidence="1">Leaf</tissue>
    </source>
</reference>
<evidence type="ECO:0000313" key="1">
    <source>
        <dbReference type="EMBL" id="TVU49623.1"/>
    </source>
</evidence>
<keyword evidence="2" id="KW-1185">Reference proteome</keyword>
<dbReference type="Gramene" id="TVU49623">
    <property type="protein sequence ID" value="TVU49623"/>
    <property type="gene ID" value="EJB05_00941"/>
</dbReference>
<evidence type="ECO:0000313" key="2">
    <source>
        <dbReference type="Proteomes" id="UP000324897"/>
    </source>
</evidence>
<dbReference type="AlphaFoldDB" id="A0A5J9WND8"/>
<dbReference type="Proteomes" id="UP000324897">
    <property type="component" value="Chromosome 6"/>
</dbReference>
<organism evidence="1 2">
    <name type="scientific">Eragrostis curvula</name>
    <name type="common">weeping love grass</name>
    <dbReference type="NCBI Taxonomy" id="38414"/>
    <lineage>
        <taxon>Eukaryota</taxon>
        <taxon>Viridiplantae</taxon>
        <taxon>Streptophyta</taxon>
        <taxon>Embryophyta</taxon>
        <taxon>Tracheophyta</taxon>
        <taxon>Spermatophyta</taxon>
        <taxon>Magnoliopsida</taxon>
        <taxon>Liliopsida</taxon>
        <taxon>Poales</taxon>
        <taxon>Poaceae</taxon>
        <taxon>PACMAD clade</taxon>
        <taxon>Chloridoideae</taxon>
        <taxon>Eragrostideae</taxon>
        <taxon>Eragrostidinae</taxon>
        <taxon>Eragrostis</taxon>
    </lineage>
</organism>
<gene>
    <name evidence="1" type="ORF">EJB05_00941</name>
</gene>
<comment type="caution">
    <text evidence="1">The sequence shown here is derived from an EMBL/GenBank/DDBJ whole genome shotgun (WGS) entry which is preliminary data.</text>
</comment>
<proteinExistence type="predicted"/>
<sequence>MENHRCAHKSVELSERNVGNELVNKPSSGILVSNNVELAVSQNELIKRFLEIDTGGGNWG</sequence>